<gene>
    <name evidence="1" type="ORF">ACFO6V_15955</name>
</gene>
<name>A0ABV9HHM0_9MICO</name>
<accession>A0ABV9HHM0</accession>
<reference evidence="2" key="1">
    <citation type="journal article" date="2019" name="Int. J. Syst. Evol. Microbiol.">
        <title>The Global Catalogue of Microorganisms (GCM) 10K type strain sequencing project: providing services to taxonomists for standard genome sequencing and annotation.</title>
        <authorList>
            <consortium name="The Broad Institute Genomics Platform"/>
            <consortium name="The Broad Institute Genome Sequencing Center for Infectious Disease"/>
            <person name="Wu L."/>
            <person name="Ma J."/>
        </authorList>
    </citation>
    <scope>NUCLEOTIDE SEQUENCE [LARGE SCALE GENOMIC DNA]</scope>
    <source>
        <strain evidence="2">CCUG 42722</strain>
    </source>
</reference>
<comment type="caution">
    <text evidence="1">The sequence shown here is derived from an EMBL/GenBank/DDBJ whole genome shotgun (WGS) entry which is preliminary data.</text>
</comment>
<dbReference type="Proteomes" id="UP001596011">
    <property type="component" value="Unassembled WGS sequence"/>
</dbReference>
<proteinExistence type="predicted"/>
<sequence>MILPATPLLVPGLAPGLRADPLMAVRGAVRAALAKLVAGGRLPLVLAHGPALRHGRMRPSLAGAGIGGRWLPDPPAAASWADGAPAGTGASVALLALADVLGDRATDVETLEVPADGWSLDDGVAGLLRGATGLVVAGGGAPGGLDDGPEALTDGIRAALRAAGADAWHAQVQVFEQSHGHLPPAYRVTTLA</sequence>
<dbReference type="EMBL" id="JBHSFI010000005">
    <property type="protein sequence ID" value="MFC4629741.1"/>
    <property type="molecule type" value="Genomic_DNA"/>
</dbReference>
<keyword evidence="2" id="KW-1185">Reference proteome</keyword>
<evidence type="ECO:0000313" key="2">
    <source>
        <dbReference type="Proteomes" id="UP001596011"/>
    </source>
</evidence>
<protein>
    <submittedName>
        <fullName evidence="1">Uncharacterized protein</fullName>
    </submittedName>
</protein>
<organism evidence="1 2">
    <name type="scientific">Promicromonospora alba</name>
    <dbReference type="NCBI Taxonomy" id="1616110"/>
    <lineage>
        <taxon>Bacteria</taxon>
        <taxon>Bacillati</taxon>
        <taxon>Actinomycetota</taxon>
        <taxon>Actinomycetes</taxon>
        <taxon>Micrococcales</taxon>
        <taxon>Promicromonosporaceae</taxon>
        <taxon>Promicromonospora</taxon>
    </lineage>
</organism>
<dbReference type="RefSeq" id="WP_377136868.1">
    <property type="nucleotide sequence ID" value="NZ_JBHSFI010000005.1"/>
</dbReference>
<evidence type="ECO:0000313" key="1">
    <source>
        <dbReference type="EMBL" id="MFC4629741.1"/>
    </source>
</evidence>